<gene>
    <name evidence="2" type="ORF">Ga0061063_0503</name>
</gene>
<organism evidence="2 3">
    <name type="scientific">Gulbenkiania indica</name>
    <dbReference type="NCBI Taxonomy" id="375574"/>
    <lineage>
        <taxon>Bacteria</taxon>
        <taxon>Pseudomonadati</taxon>
        <taxon>Pseudomonadota</taxon>
        <taxon>Betaproteobacteria</taxon>
        <taxon>Neisseriales</taxon>
        <taxon>Chromobacteriaceae</taxon>
        <taxon>Gulbenkiania</taxon>
    </lineage>
</organism>
<dbReference type="STRING" id="375574.GCA_001418035_00302"/>
<dbReference type="Proteomes" id="UP000243535">
    <property type="component" value="Unassembled WGS sequence"/>
</dbReference>
<dbReference type="InterPro" id="IPR018692">
    <property type="entry name" value="DUF2189"/>
</dbReference>
<feature type="transmembrane region" description="Helical" evidence="1">
    <location>
        <begin position="206"/>
        <end position="226"/>
    </location>
</feature>
<evidence type="ECO:0000256" key="1">
    <source>
        <dbReference type="SAM" id="Phobius"/>
    </source>
</evidence>
<dbReference type="OrthoDB" id="5621705at2"/>
<keyword evidence="3" id="KW-1185">Reference proteome</keyword>
<evidence type="ECO:0000313" key="2">
    <source>
        <dbReference type="EMBL" id="CUA81660.1"/>
    </source>
</evidence>
<evidence type="ECO:0000313" key="3">
    <source>
        <dbReference type="Proteomes" id="UP000243535"/>
    </source>
</evidence>
<proteinExistence type="predicted"/>
<keyword evidence="1" id="KW-0472">Membrane</keyword>
<reference evidence="3" key="1">
    <citation type="submission" date="2015-08" db="EMBL/GenBank/DDBJ databases">
        <authorList>
            <person name="Varghese N."/>
        </authorList>
    </citation>
    <scope>NUCLEOTIDE SEQUENCE [LARGE SCALE GENOMIC DNA]</scope>
    <source>
        <strain evidence="3">DSM 17901</strain>
    </source>
</reference>
<feature type="transmembrane region" description="Helical" evidence="1">
    <location>
        <begin position="64"/>
        <end position="87"/>
    </location>
</feature>
<dbReference type="RefSeq" id="WP_054284759.1">
    <property type="nucleotide sequence ID" value="NZ_CYHA01000001.1"/>
</dbReference>
<dbReference type="EMBL" id="CYHA01000001">
    <property type="protein sequence ID" value="CUA81660.1"/>
    <property type="molecule type" value="Genomic_DNA"/>
</dbReference>
<keyword evidence="1" id="KW-1133">Transmembrane helix</keyword>
<accession>A0A0K6GSH2</accession>
<dbReference type="Pfam" id="PF09955">
    <property type="entry name" value="DUF2189"/>
    <property type="match status" value="1"/>
</dbReference>
<protein>
    <submittedName>
        <fullName evidence="2">Uncharacterized membrane protein</fullName>
    </submittedName>
</protein>
<feature type="transmembrane region" description="Helical" evidence="1">
    <location>
        <begin position="232"/>
        <end position="250"/>
    </location>
</feature>
<name>A0A0K6GSH2_9NEIS</name>
<feature type="transmembrane region" description="Helical" evidence="1">
    <location>
        <begin position="41"/>
        <end position="58"/>
    </location>
</feature>
<dbReference type="AlphaFoldDB" id="A0A0K6GSH2"/>
<sequence length="258" mass="28850">MDITHQPSQIRPVARHVAPAAVFEWLRLGWRDLRKAPGDSLFYGAAFVLMGYLLTLYFSLAPEFVITLSTLFLLAGPFLAIGLYDIARQLEYYRGSRIDLAKSMTAWRHNLPSFTLYAALLAVLVFGWFRVSLLMFALFYETAVPTFDALLADLFNPANLSFLVAYFGTGFLFAALVFALSAVSIPMMLDREVDAITAMIASLQAVYRNLLTMLVWAGMIVLLTAIGFATYFIGLMITVPLIGLATWHAYRALIAYER</sequence>
<feature type="transmembrane region" description="Helical" evidence="1">
    <location>
        <begin position="114"/>
        <end position="140"/>
    </location>
</feature>
<keyword evidence="1" id="KW-0812">Transmembrane</keyword>
<feature type="transmembrane region" description="Helical" evidence="1">
    <location>
        <begin position="160"/>
        <end position="185"/>
    </location>
</feature>